<gene>
    <name evidence="2" type="ORF">K402DRAFT_300195</name>
</gene>
<feature type="domain" description="Helitron helicase-like" evidence="1">
    <location>
        <begin position="289"/>
        <end position="402"/>
    </location>
</feature>
<dbReference type="PANTHER" id="PTHR45786">
    <property type="entry name" value="DNA BINDING PROTEIN-LIKE"/>
    <property type="match status" value="1"/>
</dbReference>
<evidence type="ECO:0000313" key="2">
    <source>
        <dbReference type="EMBL" id="KAF1980631.1"/>
    </source>
</evidence>
<proteinExistence type="predicted"/>
<evidence type="ECO:0000313" key="3">
    <source>
        <dbReference type="Proteomes" id="UP000800041"/>
    </source>
</evidence>
<dbReference type="OrthoDB" id="1429799at2759"/>
<accession>A0A6G1GI88</accession>
<feature type="non-terminal residue" evidence="2">
    <location>
        <position position="1"/>
    </location>
</feature>
<reference evidence="2" key="1">
    <citation type="journal article" date="2020" name="Stud. Mycol.">
        <title>101 Dothideomycetes genomes: a test case for predicting lifestyles and emergence of pathogens.</title>
        <authorList>
            <person name="Haridas S."/>
            <person name="Albert R."/>
            <person name="Binder M."/>
            <person name="Bloem J."/>
            <person name="Labutti K."/>
            <person name="Salamov A."/>
            <person name="Andreopoulos B."/>
            <person name="Baker S."/>
            <person name="Barry K."/>
            <person name="Bills G."/>
            <person name="Bluhm B."/>
            <person name="Cannon C."/>
            <person name="Castanera R."/>
            <person name="Culley D."/>
            <person name="Daum C."/>
            <person name="Ezra D."/>
            <person name="Gonzalez J."/>
            <person name="Henrissat B."/>
            <person name="Kuo A."/>
            <person name="Liang C."/>
            <person name="Lipzen A."/>
            <person name="Lutzoni F."/>
            <person name="Magnuson J."/>
            <person name="Mondo S."/>
            <person name="Nolan M."/>
            <person name="Ohm R."/>
            <person name="Pangilinan J."/>
            <person name="Park H.-J."/>
            <person name="Ramirez L."/>
            <person name="Alfaro M."/>
            <person name="Sun H."/>
            <person name="Tritt A."/>
            <person name="Yoshinaga Y."/>
            <person name="Zwiers L.-H."/>
            <person name="Turgeon B."/>
            <person name="Goodwin S."/>
            <person name="Spatafora J."/>
            <person name="Crous P."/>
            <person name="Grigoriev I."/>
        </authorList>
    </citation>
    <scope>NUCLEOTIDE SEQUENCE</scope>
    <source>
        <strain evidence="2">CBS 113979</strain>
    </source>
</reference>
<organism evidence="2 3">
    <name type="scientific">Aulographum hederae CBS 113979</name>
    <dbReference type="NCBI Taxonomy" id="1176131"/>
    <lineage>
        <taxon>Eukaryota</taxon>
        <taxon>Fungi</taxon>
        <taxon>Dikarya</taxon>
        <taxon>Ascomycota</taxon>
        <taxon>Pezizomycotina</taxon>
        <taxon>Dothideomycetes</taxon>
        <taxon>Pleosporomycetidae</taxon>
        <taxon>Aulographales</taxon>
        <taxon>Aulographaceae</taxon>
    </lineage>
</organism>
<evidence type="ECO:0000259" key="1">
    <source>
        <dbReference type="Pfam" id="PF14214"/>
    </source>
</evidence>
<keyword evidence="3" id="KW-1185">Reference proteome</keyword>
<dbReference type="AlphaFoldDB" id="A0A6G1GI88"/>
<protein>
    <recommendedName>
        <fullName evidence="1">Helitron helicase-like domain-containing protein</fullName>
    </recommendedName>
</protein>
<dbReference type="Pfam" id="PF14214">
    <property type="entry name" value="Helitron_like_N"/>
    <property type="match status" value="1"/>
</dbReference>
<name>A0A6G1GI88_9PEZI</name>
<dbReference type="Proteomes" id="UP000800041">
    <property type="component" value="Unassembled WGS sequence"/>
</dbReference>
<sequence>CSHCGALFWIEERIRSSSKINPRFNCCADGSIVLPPILPPPQELSDLFTATEIRTGRVCRTEESERFHRAIRYYNDAFSFCSIGVQIDRELAQQLRGGYTFRAHGAFYHRIGALQPEHKPAAYAQLYIFDTEDEQLTHRSIAFRNLDPNISRMIQRVLHEYHPFVQAFQNNAERIRTDNSITLRLGIVEDATKDPRVYNRPTASEVAALIPTTGAGDGARHIMLQRFGDSAKEFLNEQRQEYLTLRYPFLYPRGELGWHYTFPRSGHVWRDAPLRLGRNGSTRVSQQQWFKHHLQVRPQSSHILNAGRLLQELVVDAFVSICRSRLDYFRHNQQEMRLSSYGGLMDALDANDAVGTDVGKSIILPASFTGSPRQMRNAYLDAMAIARHHGPPDFFITFTCNP</sequence>
<feature type="non-terminal residue" evidence="2">
    <location>
        <position position="402"/>
    </location>
</feature>
<dbReference type="InterPro" id="IPR025476">
    <property type="entry name" value="Helitron_helicase-like"/>
</dbReference>
<dbReference type="EMBL" id="ML977241">
    <property type="protein sequence ID" value="KAF1980631.1"/>
    <property type="molecule type" value="Genomic_DNA"/>
</dbReference>
<dbReference type="PANTHER" id="PTHR45786:SF74">
    <property type="entry name" value="ATP-DEPENDENT DNA HELICASE"/>
    <property type="match status" value="1"/>
</dbReference>